<dbReference type="InterPro" id="IPR025931">
    <property type="entry name" value="TaqI_C"/>
</dbReference>
<dbReference type="Proteomes" id="UP000273828">
    <property type="component" value="Unassembled WGS sequence"/>
</dbReference>
<keyword evidence="12" id="KW-1185">Reference proteome</keyword>
<evidence type="ECO:0000256" key="4">
    <source>
        <dbReference type="ARBA" id="ARBA00022691"/>
    </source>
</evidence>
<dbReference type="PROSITE" id="PS00092">
    <property type="entry name" value="N6_MTASE"/>
    <property type="match status" value="1"/>
</dbReference>
<evidence type="ECO:0000256" key="1">
    <source>
        <dbReference type="ARBA" id="ARBA00011900"/>
    </source>
</evidence>
<evidence type="ECO:0000256" key="6">
    <source>
        <dbReference type="ARBA" id="ARBA00023125"/>
    </source>
</evidence>
<keyword evidence="6" id="KW-0238">DNA-binding</keyword>
<sequence length="1292" mass="141312">MQPSPSYRTNRGLFSDRFEGRLPDTTLWSDVNDDELGRSYDEVRSIWGREREGAPTDGMSELAESLVRPVLETLGLSVVRGESEPPPDRPQRRPTYAVRESTATVDTAAEDDGTGSSFESAVAGVDVRRWGRSLESIGERGDERGFENPARRMVTSLGRLPVRWGILTDGKRWRLYADDAGGRLDTYYEIDLERLLETGDLDDFKYFYCVFRHAIVRSDSGSDPVFERAIDATDGSRELSVEHRERLHEATPAVARAVLEHRGSGESDPRSEPIETDELSAVYDQAVRWLCRLVADGIDWNESQQRSSVHLGDADNSSPGRAGSDGRFTDQLDVDVRRFTGVASIDSRHLGSVYETLLEYRLAVTEQPCVLGDDDCIVYEADGGSEAGDTGENDGEEIEGSDGGVRIEAGTVYLTRDASDRKATGSYYTPDHVVEYVVERTLSPLLEEIGSDLDGTVDSDAAYLDAFVERLLALRILDPAMGCGYFLASAADYLVGELVTLRERVAARSGVGAVDTDRTVDWIRRRIVANCLYGVDLDPTAVEIARLVLRGRTDDDRTSSRALERHLTVGNALVGADLGTFDDLEIEPAATSSSDANAEGATDGRESIEIGEETLRRRLEAVANVRTAQAFDLDAGDDAVDQLLAALTDDEAWRSLVETSWFADAQRLAASERYVHWPLAFPDVFAGSDLATEIDALTPGNEASNGASGFDAVVANPPWVTTAGRGSISAAIDSRLRSYLEAEFETTERQFDLYVAFYERAVRQAGDGRVGFVVPDSILAREGAEPIREYLLENAPPSWIVRIGTAFESAETGAVVLVSGDDTEDVACADASDAEELRSITYEEIPRTVFERQPANRFLLGLDETTRTVLSRVAGHPPLETSVEIGRGEEISKRAPFLRDDPTANARPIAPGSAILEYGIDESELRYVDPDDIEKADRWYRSPKLVFRQTSDSLVGTLDTDGLVTVKSAYTIHLTDDVQQPRETYAHLLGVLTSPLLEYYHYYRHAAYRSVFPQINQSTFEAFPIAMDDGPDSKLVDAVERRLESTAERIEIDSAIETYLGRYDDGPSLGDRRSCRAVAGNGMGERSVGADCGGVGAGDGTSAATMLTATTEELPTLRIGSAHVDRTERGVVVSVTLRYKPGRGTTDGDSVAKCDVDTDRWGYTETEPVPALELAGIDDGMATLVETFVPYAVDTGSGFAGFRETATKTISPLERLEALGVPRLEDVADELAEYRAARERTRELDERIAALDSTIHERVCTLYGVPAEERSIVARGFGPDTGGASDTSERLE</sequence>
<evidence type="ECO:0000256" key="7">
    <source>
        <dbReference type="ARBA" id="ARBA00047942"/>
    </source>
</evidence>
<dbReference type="OrthoDB" id="45790at2157"/>
<dbReference type="EMBL" id="REFY01000004">
    <property type="protein sequence ID" value="RQG88994.1"/>
    <property type="molecule type" value="Genomic_DNA"/>
</dbReference>
<evidence type="ECO:0000313" key="12">
    <source>
        <dbReference type="Proteomes" id="UP000273828"/>
    </source>
</evidence>
<dbReference type="Gene3D" id="3.40.50.150">
    <property type="entry name" value="Vaccinia Virus protein VP39"/>
    <property type="match status" value="1"/>
</dbReference>
<dbReference type="InterPro" id="IPR050953">
    <property type="entry name" value="N4_N6_ade-DNA_methylase"/>
</dbReference>
<reference evidence="11 12" key="1">
    <citation type="submission" date="2018-10" db="EMBL/GenBank/DDBJ databases">
        <title>Natrarchaeobius chitinivorans gen. nov., sp. nov., and Natrarchaeobius haloalkaliphilus sp. nov., alkaliphilic, chitin-utilizing haloarchaea from hypersaline alkaline lakes.</title>
        <authorList>
            <person name="Sorokin D.Y."/>
            <person name="Elcheninov A.G."/>
            <person name="Kostrikina N.A."/>
            <person name="Bale N.J."/>
            <person name="Sinninghe Damste J.S."/>
            <person name="Khijniak T.V."/>
            <person name="Kublanov I.V."/>
            <person name="Toshchakov S.V."/>
        </authorList>
    </citation>
    <scope>NUCLEOTIDE SEQUENCE [LARGE SCALE GENOMIC DNA]</scope>
    <source>
        <strain evidence="11 12">AArcht-Sl</strain>
    </source>
</reference>
<dbReference type="InterPro" id="IPR011639">
    <property type="entry name" value="MethylTrfase_TaqI-like_dom"/>
</dbReference>
<evidence type="ECO:0000256" key="3">
    <source>
        <dbReference type="ARBA" id="ARBA00022679"/>
    </source>
</evidence>
<feature type="compositionally biased region" description="Basic and acidic residues" evidence="8">
    <location>
        <begin position="81"/>
        <end position="91"/>
    </location>
</feature>
<dbReference type="GO" id="GO:0003677">
    <property type="term" value="F:DNA binding"/>
    <property type="evidence" value="ECO:0007669"/>
    <property type="project" value="UniProtKB-KW"/>
</dbReference>
<proteinExistence type="predicted"/>
<comment type="caution">
    <text evidence="11">The sequence shown here is derived from an EMBL/GenBank/DDBJ whole genome shotgun (WGS) entry which is preliminary data.</text>
</comment>
<keyword evidence="3" id="KW-0808">Transferase</keyword>
<keyword evidence="11" id="KW-0540">Nuclease</keyword>
<evidence type="ECO:0000256" key="2">
    <source>
        <dbReference type="ARBA" id="ARBA00022603"/>
    </source>
</evidence>
<keyword evidence="4" id="KW-0949">S-adenosyl-L-methionine</keyword>
<accession>A0A3N6LPZ8</accession>
<dbReference type="PANTHER" id="PTHR33841">
    <property type="entry name" value="DNA METHYLTRANSFERASE YEEA-RELATED"/>
    <property type="match status" value="1"/>
</dbReference>
<dbReference type="GO" id="GO:0004519">
    <property type="term" value="F:endonuclease activity"/>
    <property type="evidence" value="ECO:0007669"/>
    <property type="project" value="UniProtKB-KW"/>
</dbReference>
<keyword evidence="2" id="KW-0489">Methyltransferase</keyword>
<comment type="catalytic activity">
    <reaction evidence="7">
        <text>a 2'-deoxyadenosine in DNA + S-adenosyl-L-methionine = an N(6)-methyl-2'-deoxyadenosine in DNA + S-adenosyl-L-homocysteine + H(+)</text>
        <dbReference type="Rhea" id="RHEA:15197"/>
        <dbReference type="Rhea" id="RHEA-COMP:12418"/>
        <dbReference type="Rhea" id="RHEA-COMP:12419"/>
        <dbReference type="ChEBI" id="CHEBI:15378"/>
        <dbReference type="ChEBI" id="CHEBI:57856"/>
        <dbReference type="ChEBI" id="CHEBI:59789"/>
        <dbReference type="ChEBI" id="CHEBI:90615"/>
        <dbReference type="ChEBI" id="CHEBI:90616"/>
        <dbReference type="EC" id="2.1.1.72"/>
    </reaction>
</comment>
<evidence type="ECO:0000313" key="11">
    <source>
        <dbReference type="EMBL" id="RQG88994.1"/>
    </source>
</evidence>
<dbReference type="Pfam" id="PF12950">
    <property type="entry name" value="TaqI_C"/>
    <property type="match status" value="1"/>
</dbReference>
<dbReference type="SUPFAM" id="SSF53335">
    <property type="entry name" value="S-adenosyl-L-methionine-dependent methyltransferases"/>
    <property type="match status" value="1"/>
</dbReference>
<dbReference type="GO" id="GO:0009307">
    <property type="term" value="P:DNA restriction-modification system"/>
    <property type="evidence" value="ECO:0007669"/>
    <property type="project" value="UniProtKB-KW"/>
</dbReference>
<dbReference type="PRINTS" id="PR00507">
    <property type="entry name" value="N12N6MTFRASE"/>
</dbReference>
<evidence type="ECO:0000259" key="9">
    <source>
        <dbReference type="Pfam" id="PF07669"/>
    </source>
</evidence>
<evidence type="ECO:0000259" key="10">
    <source>
        <dbReference type="Pfam" id="PF12950"/>
    </source>
</evidence>
<feature type="domain" description="TaqI-like C-terminal specificity" evidence="10">
    <location>
        <begin position="932"/>
        <end position="1025"/>
    </location>
</feature>
<dbReference type="EC" id="2.1.1.72" evidence="1"/>
<dbReference type="InterPro" id="IPR002052">
    <property type="entry name" value="DNA_methylase_N6_adenine_CS"/>
</dbReference>
<dbReference type="Gene3D" id="3.90.220.10">
    <property type="entry name" value="Adenine-n6-DNA-methyltransferase Taqi, Chain A, domain 2"/>
    <property type="match status" value="1"/>
</dbReference>
<name>A0A3N6LPZ8_9EURY</name>
<dbReference type="InterPro" id="IPR029063">
    <property type="entry name" value="SAM-dependent_MTases_sf"/>
</dbReference>
<feature type="domain" description="Type II methyltransferase M.TaqI-like" evidence="9">
    <location>
        <begin position="530"/>
        <end position="803"/>
    </location>
</feature>
<gene>
    <name evidence="11" type="ORF">EA462_11445</name>
</gene>
<keyword evidence="11" id="KW-0378">Hydrolase</keyword>
<keyword evidence="11" id="KW-0255">Endonuclease</keyword>
<keyword evidence="5" id="KW-0680">Restriction system</keyword>
<feature type="region of interest" description="Disordered" evidence="8">
    <location>
        <begin position="306"/>
        <end position="329"/>
    </location>
</feature>
<organism evidence="11 12">
    <name type="scientific">Natrarchaeobius halalkaliphilus</name>
    <dbReference type="NCBI Taxonomy" id="1679091"/>
    <lineage>
        <taxon>Archaea</taxon>
        <taxon>Methanobacteriati</taxon>
        <taxon>Methanobacteriota</taxon>
        <taxon>Stenosarchaea group</taxon>
        <taxon>Halobacteria</taxon>
        <taxon>Halobacteriales</taxon>
        <taxon>Natrialbaceae</taxon>
        <taxon>Natrarchaeobius</taxon>
    </lineage>
</organism>
<evidence type="ECO:0000256" key="5">
    <source>
        <dbReference type="ARBA" id="ARBA00022747"/>
    </source>
</evidence>
<dbReference type="GO" id="GO:0009007">
    <property type="term" value="F:site-specific DNA-methyltransferase (adenine-specific) activity"/>
    <property type="evidence" value="ECO:0007669"/>
    <property type="project" value="UniProtKB-EC"/>
</dbReference>
<evidence type="ECO:0000256" key="8">
    <source>
        <dbReference type="SAM" id="MobiDB-lite"/>
    </source>
</evidence>
<protein>
    <recommendedName>
        <fullName evidence="1">site-specific DNA-methyltransferase (adenine-specific)</fullName>
        <ecNumber evidence="1">2.1.1.72</ecNumber>
    </recommendedName>
</protein>
<dbReference type="InterPro" id="IPR023135">
    <property type="entry name" value="N6_DNA_MeTrfase_TaqI_C"/>
</dbReference>
<dbReference type="PANTHER" id="PTHR33841:SF1">
    <property type="entry name" value="DNA METHYLTRANSFERASE A"/>
    <property type="match status" value="1"/>
</dbReference>
<dbReference type="GO" id="GO:0032259">
    <property type="term" value="P:methylation"/>
    <property type="evidence" value="ECO:0007669"/>
    <property type="project" value="UniProtKB-KW"/>
</dbReference>
<feature type="region of interest" description="Disordered" evidence="8">
    <location>
        <begin position="78"/>
        <end position="118"/>
    </location>
</feature>
<dbReference type="Pfam" id="PF07669">
    <property type="entry name" value="Eco57I"/>
    <property type="match status" value="1"/>
</dbReference>